<name>A0A642UPT8_DIURU</name>
<comment type="caution">
    <text evidence="2">The sequence shown here is derived from an EMBL/GenBank/DDBJ whole genome shotgun (WGS) entry which is preliminary data.</text>
</comment>
<accession>A0A642UPT8</accession>
<evidence type="ECO:0000256" key="1">
    <source>
        <dbReference type="SAM" id="MobiDB-lite"/>
    </source>
</evidence>
<keyword evidence="3" id="KW-1185">Reference proteome</keyword>
<proteinExistence type="predicted"/>
<sequence length="81" mass="9323">MSSNANQQPPKEYSAAAPNLDNNVLESYTDETVETQQYHKAFPDARAKEFRHEELGLEAKYDSAQKFEAAREKEREIFGKK</sequence>
<dbReference type="Proteomes" id="UP000449547">
    <property type="component" value="Unassembled WGS sequence"/>
</dbReference>
<feature type="region of interest" description="Disordered" evidence="1">
    <location>
        <begin position="1"/>
        <end position="21"/>
    </location>
</feature>
<gene>
    <name evidence="2" type="ORF">DIURU_002460</name>
</gene>
<organism evidence="2 3">
    <name type="scientific">Diutina rugosa</name>
    <name type="common">Yeast</name>
    <name type="synonym">Candida rugosa</name>
    <dbReference type="NCBI Taxonomy" id="5481"/>
    <lineage>
        <taxon>Eukaryota</taxon>
        <taxon>Fungi</taxon>
        <taxon>Dikarya</taxon>
        <taxon>Ascomycota</taxon>
        <taxon>Saccharomycotina</taxon>
        <taxon>Pichiomycetes</taxon>
        <taxon>Debaryomycetaceae</taxon>
        <taxon>Diutina</taxon>
    </lineage>
</organism>
<reference evidence="2 3" key="1">
    <citation type="submission" date="2019-07" db="EMBL/GenBank/DDBJ databases">
        <title>Genome assembly of two rare yeast pathogens: Diutina rugosa and Trichomonascus ciferrii.</title>
        <authorList>
            <person name="Mixao V."/>
            <person name="Saus E."/>
            <person name="Hansen A."/>
            <person name="Lass-Flor C."/>
            <person name="Gabaldon T."/>
        </authorList>
    </citation>
    <scope>NUCLEOTIDE SEQUENCE [LARGE SCALE GENOMIC DNA]</scope>
    <source>
        <strain evidence="2 3">CBS 613</strain>
    </source>
</reference>
<evidence type="ECO:0000313" key="3">
    <source>
        <dbReference type="Proteomes" id="UP000449547"/>
    </source>
</evidence>
<dbReference type="VEuPathDB" id="FungiDB:DIURU_002460"/>
<dbReference type="GeneID" id="54781111"/>
<protein>
    <submittedName>
        <fullName evidence="2">Uncharacterized protein</fullName>
    </submittedName>
</protein>
<dbReference type="EMBL" id="SWFT01000069">
    <property type="protein sequence ID" value="KAA8903298.1"/>
    <property type="molecule type" value="Genomic_DNA"/>
</dbReference>
<dbReference type="AlphaFoldDB" id="A0A642UPT8"/>
<dbReference type="RefSeq" id="XP_034012712.1">
    <property type="nucleotide sequence ID" value="XM_034155114.1"/>
</dbReference>
<evidence type="ECO:0000313" key="2">
    <source>
        <dbReference type="EMBL" id="KAA8903298.1"/>
    </source>
</evidence>